<dbReference type="GeneID" id="17253706"/>
<dbReference type="AlphaFoldDB" id="A0A0D3I8H1"/>
<protein>
    <submittedName>
        <fullName evidence="3">Uncharacterized protein</fullName>
    </submittedName>
</protein>
<organism evidence="3 4">
    <name type="scientific">Emiliania huxleyi (strain CCMP1516)</name>
    <dbReference type="NCBI Taxonomy" id="280463"/>
    <lineage>
        <taxon>Eukaryota</taxon>
        <taxon>Haptista</taxon>
        <taxon>Haptophyta</taxon>
        <taxon>Prymnesiophyceae</taxon>
        <taxon>Isochrysidales</taxon>
        <taxon>Noelaerhabdaceae</taxon>
        <taxon>Emiliania</taxon>
    </lineage>
</organism>
<feature type="transmembrane region" description="Helical" evidence="2">
    <location>
        <begin position="16"/>
        <end position="38"/>
    </location>
</feature>
<keyword evidence="2" id="KW-0472">Membrane</keyword>
<dbReference type="EnsemblProtists" id="EOD07556">
    <property type="protein sequence ID" value="EOD07556"/>
    <property type="gene ID" value="EMIHUDRAFT_218548"/>
</dbReference>
<sequence>MCAHLAISAASEATGAMSGVCAVAVGALAGLIGLKVSFAAPPRAPKKRQPRNGVTERERPRCFCEPLGAEPMSIRSRLPRASVAKGPPGISFHSSEAADHLNCTRVSTGVEPGSKKRI</sequence>
<dbReference type="RefSeq" id="XP_005759985.1">
    <property type="nucleotide sequence ID" value="XM_005759928.1"/>
</dbReference>
<evidence type="ECO:0000256" key="1">
    <source>
        <dbReference type="SAM" id="MobiDB-lite"/>
    </source>
</evidence>
<keyword evidence="4" id="KW-1185">Reference proteome</keyword>
<dbReference type="HOGENOM" id="CLU_2203930_0_0_1"/>
<evidence type="ECO:0000313" key="4">
    <source>
        <dbReference type="Proteomes" id="UP000013827"/>
    </source>
</evidence>
<evidence type="ECO:0000256" key="2">
    <source>
        <dbReference type="SAM" id="Phobius"/>
    </source>
</evidence>
<proteinExistence type="predicted"/>
<feature type="region of interest" description="Disordered" evidence="1">
    <location>
        <begin position="40"/>
        <end position="59"/>
    </location>
</feature>
<reference evidence="3" key="2">
    <citation type="submission" date="2024-10" db="UniProtKB">
        <authorList>
            <consortium name="EnsemblProtists"/>
        </authorList>
    </citation>
    <scope>IDENTIFICATION</scope>
</reference>
<dbReference type="PaxDb" id="2903-EOD07556"/>
<dbReference type="Proteomes" id="UP000013827">
    <property type="component" value="Unassembled WGS sequence"/>
</dbReference>
<reference evidence="4" key="1">
    <citation type="journal article" date="2013" name="Nature">
        <title>Pan genome of the phytoplankton Emiliania underpins its global distribution.</title>
        <authorList>
            <person name="Read B.A."/>
            <person name="Kegel J."/>
            <person name="Klute M.J."/>
            <person name="Kuo A."/>
            <person name="Lefebvre S.C."/>
            <person name="Maumus F."/>
            <person name="Mayer C."/>
            <person name="Miller J."/>
            <person name="Monier A."/>
            <person name="Salamov A."/>
            <person name="Young J."/>
            <person name="Aguilar M."/>
            <person name="Claverie J.M."/>
            <person name="Frickenhaus S."/>
            <person name="Gonzalez K."/>
            <person name="Herman E.K."/>
            <person name="Lin Y.C."/>
            <person name="Napier J."/>
            <person name="Ogata H."/>
            <person name="Sarno A.F."/>
            <person name="Shmutz J."/>
            <person name="Schroeder D."/>
            <person name="de Vargas C."/>
            <person name="Verret F."/>
            <person name="von Dassow P."/>
            <person name="Valentin K."/>
            <person name="Van de Peer Y."/>
            <person name="Wheeler G."/>
            <person name="Dacks J.B."/>
            <person name="Delwiche C.F."/>
            <person name="Dyhrman S.T."/>
            <person name="Glockner G."/>
            <person name="John U."/>
            <person name="Richards T."/>
            <person name="Worden A.Z."/>
            <person name="Zhang X."/>
            <person name="Grigoriev I.V."/>
            <person name="Allen A.E."/>
            <person name="Bidle K."/>
            <person name="Borodovsky M."/>
            <person name="Bowler C."/>
            <person name="Brownlee C."/>
            <person name="Cock J.M."/>
            <person name="Elias M."/>
            <person name="Gladyshev V.N."/>
            <person name="Groth M."/>
            <person name="Guda C."/>
            <person name="Hadaegh A."/>
            <person name="Iglesias-Rodriguez M.D."/>
            <person name="Jenkins J."/>
            <person name="Jones B.M."/>
            <person name="Lawson T."/>
            <person name="Leese F."/>
            <person name="Lindquist E."/>
            <person name="Lobanov A."/>
            <person name="Lomsadze A."/>
            <person name="Malik S.B."/>
            <person name="Marsh M.E."/>
            <person name="Mackinder L."/>
            <person name="Mock T."/>
            <person name="Mueller-Roeber B."/>
            <person name="Pagarete A."/>
            <person name="Parker M."/>
            <person name="Probert I."/>
            <person name="Quesneville H."/>
            <person name="Raines C."/>
            <person name="Rensing S.A."/>
            <person name="Riano-Pachon D.M."/>
            <person name="Richier S."/>
            <person name="Rokitta S."/>
            <person name="Shiraiwa Y."/>
            <person name="Soanes D.M."/>
            <person name="van der Giezen M."/>
            <person name="Wahlund T.M."/>
            <person name="Williams B."/>
            <person name="Wilson W."/>
            <person name="Wolfe G."/>
            <person name="Wurch L.L."/>
        </authorList>
    </citation>
    <scope>NUCLEOTIDE SEQUENCE</scope>
</reference>
<dbReference type="KEGG" id="ehx:EMIHUDRAFT_218548"/>
<keyword evidence="2" id="KW-0812">Transmembrane</keyword>
<accession>A0A0D3I8H1</accession>
<keyword evidence="2" id="KW-1133">Transmembrane helix</keyword>
<name>A0A0D3I8H1_EMIH1</name>
<evidence type="ECO:0000313" key="3">
    <source>
        <dbReference type="EnsemblProtists" id="EOD07556"/>
    </source>
</evidence>